<reference evidence="2 3" key="1">
    <citation type="submission" date="2019-02" db="EMBL/GenBank/DDBJ databases">
        <title>Genome sequencing of the rare red list fungi Phellinidium pouzarii.</title>
        <authorList>
            <person name="Buettner E."/>
            <person name="Kellner H."/>
        </authorList>
    </citation>
    <scope>NUCLEOTIDE SEQUENCE [LARGE SCALE GENOMIC DNA]</scope>
    <source>
        <strain evidence="2 3">DSM 108285</strain>
    </source>
</reference>
<protein>
    <submittedName>
        <fullName evidence="2">Uncharacterized protein</fullName>
    </submittedName>
</protein>
<comment type="caution">
    <text evidence="2">The sequence shown here is derived from an EMBL/GenBank/DDBJ whole genome shotgun (WGS) entry which is preliminary data.</text>
</comment>
<accession>A0A4S4KYX0</accession>
<evidence type="ECO:0000313" key="3">
    <source>
        <dbReference type="Proteomes" id="UP000308199"/>
    </source>
</evidence>
<dbReference type="AlphaFoldDB" id="A0A4S4KYX0"/>
<keyword evidence="3" id="KW-1185">Reference proteome</keyword>
<feature type="region of interest" description="Disordered" evidence="1">
    <location>
        <begin position="547"/>
        <end position="599"/>
    </location>
</feature>
<dbReference type="EMBL" id="SGPK01000379">
    <property type="protein sequence ID" value="THH04074.1"/>
    <property type="molecule type" value="Genomic_DNA"/>
</dbReference>
<evidence type="ECO:0000313" key="2">
    <source>
        <dbReference type="EMBL" id="THH04074.1"/>
    </source>
</evidence>
<feature type="compositionally biased region" description="Polar residues" evidence="1">
    <location>
        <begin position="586"/>
        <end position="599"/>
    </location>
</feature>
<sequence length="599" mass="64090">MLNSARLRSHILTVLCLSPVHPPGAVLEARLATLGVGGKIDWKFGLGAQHSSGCTPFGKYAECYVDSGTAAAVPPVVLSHKARAQANDTLSSLRRPSLERQVAYYASFPPSIYSSSVSSSLSWHLAAVSGIIYGLHLQCTGIRIGQRGTLALDYHESHYYFATDADDPSTNAGQKDLSSQIDNKEPTLLSGIHPEHLSLPLSIPEPSIVNSSVPSMQSDMSSGVSTFSATIFDVSYLDGTKRMIATVVLGSTSGSNVFELLGIFVKTETTCDSAQDPEFETESDIDTKDSTAHSQRVAHDKMSNAPVCASKKDSLSSSLKAAELIGTLRKDHFIFAAPAGETEMHWYMSFFSAQTTVPCPTLVRRPLALRPRRKTQRGCRGKGAKFKKAKIPKKVTLRLITTPSELEAHIKPVSTGNSSLGGEYTVSPSLSVYERPLANSSLRSLVSDTSSTASTVSLITVNSPYSEGAETAVVSGISCFIWEDRIDALLLDLQLDVEDGSSTADAGSFVSVTTKERPSFAQKITEFVQKYRMARSTNGFTTVGTTLEEVSDVSRPRRKTRRGTKHRGKGGRGKNAAGSSAEGCSDSATASAGISSLRI</sequence>
<proteinExistence type="predicted"/>
<feature type="compositionally biased region" description="Basic residues" evidence="1">
    <location>
        <begin position="556"/>
        <end position="572"/>
    </location>
</feature>
<dbReference type="Proteomes" id="UP000308199">
    <property type="component" value="Unassembled WGS sequence"/>
</dbReference>
<evidence type="ECO:0000256" key="1">
    <source>
        <dbReference type="SAM" id="MobiDB-lite"/>
    </source>
</evidence>
<name>A0A4S4KYX0_9AGAM</name>
<organism evidence="2 3">
    <name type="scientific">Phellinidium pouzarii</name>
    <dbReference type="NCBI Taxonomy" id="167371"/>
    <lineage>
        <taxon>Eukaryota</taxon>
        <taxon>Fungi</taxon>
        <taxon>Dikarya</taxon>
        <taxon>Basidiomycota</taxon>
        <taxon>Agaricomycotina</taxon>
        <taxon>Agaricomycetes</taxon>
        <taxon>Hymenochaetales</taxon>
        <taxon>Hymenochaetaceae</taxon>
        <taxon>Phellinidium</taxon>
    </lineage>
</organism>
<gene>
    <name evidence="2" type="ORF">EW145_g5793</name>
</gene>